<accession>A0A382A8X3</accession>
<dbReference type="EMBL" id="UINC01024418">
    <property type="protein sequence ID" value="SVA97995.1"/>
    <property type="molecule type" value="Genomic_DNA"/>
</dbReference>
<reference evidence="1" key="1">
    <citation type="submission" date="2018-05" db="EMBL/GenBank/DDBJ databases">
        <authorList>
            <person name="Lanie J.A."/>
            <person name="Ng W.-L."/>
            <person name="Kazmierczak K.M."/>
            <person name="Andrzejewski T.M."/>
            <person name="Davidsen T.M."/>
            <person name="Wayne K.J."/>
            <person name="Tettelin H."/>
            <person name="Glass J.I."/>
            <person name="Rusch D."/>
            <person name="Podicherti R."/>
            <person name="Tsui H.-C.T."/>
            <person name="Winkler M.E."/>
        </authorList>
    </citation>
    <scope>NUCLEOTIDE SEQUENCE</scope>
</reference>
<dbReference type="AlphaFoldDB" id="A0A382A8X3"/>
<gene>
    <name evidence="1" type="ORF">METZ01_LOCUS150849</name>
</gene>
<proteinExistence type="predicted"/>
<organism evidence="1">
    <name type="scientific">marine metagenome</name>
    <dbReference type="NCBI Taxonomy" id="408172"/>
    <lineage>
        <taxon>unclassified sequences</taxon>
        <taxon>metagenomes</taxon>
        <taxon>ecological metagenomes</taxon>
    </lineage>
</organism>
<evidence type="ECO:0000313" key="1">
    <source>
        <dbReference type="EMBL" id="SVA97995.1"/>
    </source>
</evidence>
<name>A0A382A8X3_9ZZZZ</name>
<sequence length="30" mass="3306">MQQQAKPGKPCVLNLVELTIALRLRLGLTT</sequence>
<protein>
    <submittedName>
        <fullName evidence="1">Uncharacterized protein</fullName>
    </submittedName>
</protein>